<dbReference type="OrthoDB" id="428091at2759"/>
<keyword evidence="2" id="KW-0472">Membrane</keyword>
<feature type="region of interest" description="Disordered" evidence="1">
    <location>
        <begin position="326"/>
        <end position="376"/>
    </location>
</feature>
<evidence type="ECO:0000256" key="2">
    <source>
        <dbReference type="SAM" id="Phobius"/>
    </source>
</evidence>
<sequence length="655" mass="72260">MRPSGSGAGASLDLFWHNGYRDWAALQRRILIREALQTSESPSAFQVALNSVPQAKPRIESCYLHMGYSNLRTWDFGFLQLEVESGPDVQGQLCMVVPADNKPMRALEAFAHLNLQLPVLVSWYRLSDADEPLGVLDMLPRRVEIIPLQLPSLRVWKGASQEATDRQERDHRKKQQKPGKKRRQTRRDPAGSSGRTRSRTSPGSAPAAGERSARTARNGPDDAGGDSDAASRSRRSRSRGSSRSSKSGSQSSSSSSSSDSSGRGGGGERDLVAAWAELQQELSAARNDHAAEAAAADADVRSDHSLRTEDASISSLSEETLAALDAAEGSEGMDAELTLEGRESEESSSDDSDESAGVGAAARRPPVPHTKTFSGVPELVLDVSPHGQIRRGDVRGSGLQSLSPVPTSFSLWKGTEEMTQTRYYFALLRADVFEEMDAAFMLKCVQAICRRQMEHGPREIADIIFDRTQRMQCLQASLPKKQAADAHKSDSKAWQTQSVVWRDRLKVSRKYGPWTQSQQTQLHGLPGTDRVKDLVDLVALEKTQGKKRTWHQMQEALKGHFVDVSQSHQRFKCSNTSGFMPTMTTGSLYYSYESDTVLCAREHMLLQGHQNTFRVPVSMTPRQLRAMAGNGMSLPSLGTVIWSWFLMMNRKGLVK</sequence>
<keyword evidence="2" id="KW-0812">Transmembrane</keyword>
<feature type="compositionally biased region" description="Low complexity" evidence="1">
    <location>
        <begin position="190"/>
        <end position="206"/>
    </location>
</feature>
<keyword evidence="4" id="KW-1185">Reference proteome</keyword>
<dbReference type="AlphaFoldDB" id="A0A1Q9F0E3"/>
<evidence type="ECO:0000256" key="1">
    <source>
        <dbReference type="SAM" id="MobiDB-lite"/>
    </source>
</evidence>
<name>A0A1Q9F0E3_SYMMI</name>
<evidence type="ECO:0000313" key="3">
    <source>
        <dbReference type="EMBL" id="OLQ13204.1"/>
    </source>
</evidence>
<feature type="compositionally biased region" description="Basic residues" evidence="1">
    <location>
        <begin position="171"/>
        <end position="185"/>
    </location>
</feature>
<keyword evidence="2" id="KW-1133">Transmembrane helix</keyword>
<evidence type="ECO:0000313" key="4">
    <source>
        <dbReference type="Proteomes" id="UP000186817"/>
    </source>
</evidence>
<dbReference type="Proteomes" id="UP000186817">
    <property type="component" value="Unassembled WGS sequence"/>
</dbReference>
<feature type="region of interest" description="Disordered" evidence="1">
    <location>
        <begin position="159"/>
        <end position="303"/>
    </location>
</feature>
<dbReference type="EMBL" id="LSRX01000031">
    <property type="protein sequence ID" value="OLQ13204.1"/>
    <property type="molecule type" value="Genomic_DNA"/>
</dbReference>
<organism evidence="3 4">
    <name type="scientific">Symbiodinium microadriaticum</name>
    <name type="common">Dinoflagellate</name>
    <name type="synonym">Zooxanthella microadriatica</name>
    <dbReference type="NCBI Taxonomy" id="2951"/>
    <lineage>
        <taxon>Eukaryota</taxon>
        <taxon>Sar</taxon>
        <taxon>Alveolata</taxon>
        <taxon>Dinophyceae</taxon>
        <taxon>Suessiales</taxon>
        <taxon>Symbiodiniaceae</taxon>
        <taxon>Symbiodinium</taxon>
    </lineage>
</organism>
<gene>
    <name evidence="3" type="ORF">AK812_SmicGene2839</name>
</gene>
<feature type="transmembrane region" description="Helical" evidence="2">
    <location>
        <begin position="627"/>
        <end position="647"/>
    </location>
</feature>
<feature type="compositionally biased region" description="Low complexity" evidence="1">
    <location>
        <begin position="241"/>
        <end position="261"/>
    </location>
</feature>
<reference evidence="3 4" key="1">
    <citation type="submission" date="2016-02" db="EMBL/GenBank/DDBJ databases">
        <title>Genome analysis of coral dinoflagellate symbionts highlights evolutionary adaptations to a symbiotic lifestyle.</title>
        <authorList>
            <person name="Aranda M."/>
            <person name="Li Y."/>
            <person name="Liew Y.J."/>
            <person name="Baumgarten S."/>
            <person name="Simakov O."/>
            <person name="Wilson M."/>
            <person name="Piel J."/>
            <person name="Ashoor H."/>
            <person name="Bougouffa S."/>
            <person name="Bajic V.B."/>
            <person name="Ryu T."/>
            <person name="Ravasi T."/>
            <person name="Bayer T."/>
            <person name="Micklem G."/>
            <person name="Kim H."/>
            <person name="Bhak J."/>
            <person name="Lajeunesse T.C."/>
            <person name="Voolstra C.R."/>
        </authorList>
    </citation>
    <scope>NUCLEOTIDE SEQUENCE [LARGE SCALE GENOMIC DNA]</scope>
    <source>
        <strain evidence="3 4">CCMP2467</strain>
    </source>
</reference>
<proteinExistence type="predicted"/>
<comment type="caution">
    <text evidence="3">The sequence shown here is derived from an EMBL/GenBank/DDBJ whole genome shotgun (WGS) entry which is preliminary data.</text>
</comment>
<accession>A0A1Q9F0E3</accession>
<protein>
    <submittedName>
        <fullName evidence="3">Uncharacterized protein</fullName>
    </submittedName>
</protein>